<dbReference type="EMBL" id="HBIO01018390">
    <property type="protein sequence ID" value="CAE0469266.1"/>
    <property type="molecule type" value="Transcribed_RNA"/>
</dbReference>
<evidence type="ECO:0000256" key="1">
    <source>
        <dbReference type="ARBA" id="ARBA00001946"/>
    </source>
</evidence>
<organism evidence="12">
    <name type="scientific">Chaetoceros debilis</name>
    <dbReference type="NCBI Taxonomy" id="122233"/>
    <lineage>
        <taxon>Eukaryota</taxon>
        <taxon>Sar</taxon>
        <taxon>Stramenopiles</taxon>
        <taxon>Ochrophyta</taxon>
        <taxon>Bacillariophyta</taxon>
        <taxon>Coscinodiscophyceae</taxon>
        <taxon>Chaetocerotophycidae</taxon>
        <taxon>Chaetocerotales</taxon>
        <taxon>Chaetocerotaceae</taxon>
        <taxon>Chaetoceros</taxon>
    </lineage>
</organism>
<sequence length="309" mass="33117">MNSFVSAAKFISNTIRSSNKNGSAVTRGITSSLARSTKNISAMKSRLPTSVIIRANFSTSGSDIMSHFVAKGSDLEGNSIEEAMHSLANADAVCFDVDSTVINEEGIDVLADSLGKGEEVAAWTVKAMEGDTKFEDALAARLDIIKPSRASILKCLDDHPLVLSPGVDRLVEVLMQNGTHVFLVSGGFRIMIEPVAKSLGISKSNIVANTIFFDEDSATGEYSGFCRDEPTSADMGKPKAVQMLKDEHGYENVVMVGDGATDAQAKPPANAFVGFGGVAVREAVRGKACWYVRDFEDMIEVVEKFGKRM</sequence>
<evidence type="ECO:0000256" key="4">
    <source>
        <dbReference type="ARBA" id="ARBA00012640"/>
    </source>
</evidence>
<evidence type="ECO:0000256" key="3">
    <source>
        <dbReference type="ARBA" id="ARBA00009184"/>
    </source>
</evidence>
<evidence type="ECO:0000256" key="6">
    <source>
        <dbReference type="ARBA" id="ARBA00022723"/>
    </source>
</evidence>
<dbReference type="InterPro" id="IPR023214">
    <property type="entry name" value="HAD_sf"/>
</dbReference>
<evidence type="ECO:0000256" key="9">
    <source>
        <dbReference type="ARBA" id="ARBA00023299"/>
    </source>
</evidence>
<dbReference type="GO" id="GO:0005737">
    <property type="term" value="C:cytoplasm"/>
    <property type="evidence" value="ECO:0007669"/>
    <property type="project" value="TreeGrafter"/>
</dbReference>
<comment type="similarity">
    <text evidence="3">Belongs to the HAD-like hydrolase superfamily. SerB family.</text>
</comment>
<dbReference type="InterPro" id="IPR004469">
    <property type="entry name" value="PSP"/>
</dbReference>
<dbReference type="UniPathway" id="UPA00135">
    <property type="reaction ID" value="UER00198"/>
</dbReference>
<reference evidence="12" key="1">
    <citation type="submission" date="2021-01" db="EMBL/GenBank/DDBJ databases">
        <authorList>
            <person name="Corre E."/>
            <person name="Pelletier E."/>
            <person name="Niang G."/>
            <person name="Scheremetjew M."/>
            <person name="Finn R."/>
            <person name="Kale V."/>
            <person name="Holt S."/>
            <person name="Cochrane G."/>
            <person name="Meng A."/>
            <person name="Brown T."/>
            <person name="Cohen L."/>
        </authorList>
    </citation>
    <scope>NUCLEOTIDE SEQUENCE</scope>
    <source>
        <strain evidence="12">MM31A-1</strain>
    </source>
</reference>
<dbReference type="Pfam" id="PF00702">
    <property type="entry name" value="Hydrolase"/>
    <property type="match status" value="1"/>
</dbReference>
<keyword evidence="6" id="KW-0479">Metal-binding</keyword>
<keyword evidence="9" id="KW-0718">Serine biosynthesis</keyword>
<dbReference type="EMBL" id="HBIO01018391">
    <property type="protein sequence ID" value="CAE0469267.1"/>
    <property type="molecule type" value="Transcribed_RNA"/>
</dbReference>
<name>A0A6S8W9C6_9STRA</name>
<keyword evidence="5" id="KW-0028">Amino-acid biosynthesis</keyword>
<evidence type="ECO:0000256" key="5">
    <source>
        <dbReference type="ARBA" id="ARBA00022605"/>
    </source>
</evidence>
<feature type="active site" description="Proton donor" evidence="11">
    <location>
        <position position="98"/>
    </location>
</feature>
<dbReference type="SUPFAM" id="SSF56784">
    <property type="entry name" value="HAD-like"/>
    <property type="match status" value="1"/>
</dbReference>
<dbReference type="NCBIfam" id="TIGR01488">
    <property type="entry name" value="HAD-SF-IB"/>
    <property type="match status" value="1"/>
</dbReference>
<dbReference type="AlphaFoldDB" id="A0A6S8W9C6"/>
<evidence type="ECO:0000313" key="12">
    <source>
        <dbReference type="EMBL" id="CAE0469266.1"/>
    </source>
</evidence>
<keyword evidence="7" id="KW-0378">Hydrolase</keyword>
<evidence type="ECO:0000256" key="7">
    <source>
        <dbReference type="ARBA" id="ARBA00022801"/>
    </source>
</evidence>
<keyword evidence="8" id="KW-0460">Magnesium</keyword>
<dbReference type="PANTHER" id="PTHR43344">
    <property type="entry name" value="PHOSPHOSERINE PHOSPHATASE"/>
    <property type="match status" value="1"/>
</dbReference>
<comment type="cofactor">
    <cofactor evidence="1">
        <name>Mg(2+)</name>
        <dbReference type="ChEBI" id="CHEBI:18420"/>
    </cofactor>
</comment>
<evidence type="ECO:0000256" key="8">
    <source>
        <dbReference type="ARBA" id="ARBA00022842"/>
    </source>
</evidence>
<evidence type="ECO:0000313" key="13">
    <source>
        <dbReference type="EMBL" id="CAE0469267.1"/>
    </source>
</evidence>
<protein>
    <recommendedName>
        <fullName evidence="4">phosphoserine phosphatase</fullName>
        <ecNumber evidence="4">3.1.3.3</ecNumber>
    </recommendedName>
    <alternativeName>
        <fullName evidence="10">O-phosphoserine phosphohydrolase</fullName>
    </alternativeName>
</protein>
<evidence type="ECO:0000256" key="11">
    <source>
        <dbReference type="PIRSR" id="PIRSR604469-1"/>
    </source>
</evidence>
<dbReference type="GO" id="GO:0000287">
    <property type="term" value="F:magnesium ion binding"/>
    <property type="evidence" value="ECO:0007669"/>
    <property type="project" value="TreeGrafter"/>
</dbReference>
<proteinExistence type="inferred from homology"/>
<dbReference type="Gene3D" id="3.40.50.1000">
    <property type="entry name" value="HAD superfamily/HAD-like"/>
    <property type="match status" value="1"/>
</dbReference>
<dbReference type="GO" id="GO:0036424">
    <property type="term" value="F:L-phosphoserine phosphatase activity"/>
    <property type="evidence" value="ECO:0007669"/>
    <property type="project" value="InterPro"/>
</dbReference>
<dbReference type="InterPro" id="IPR050582">
    <property type="entry name" value="HAD-like_SerB"/>
</dbReference>
<gene>
    <name evidence="12" type="ORF">CDEB00056_LOCUS14119</name>
    <name evidence="13" type="ORF">CDEB00056_LOCUS14120</name>
</gene>
<feature type="active site" description="Nucleophile" evidence="11">
    <location>
        <position position="96"/>
    </location>
</feature>
<accession>A0A6S8W9C6</accession>
<dbReference type="CDD" id="cd04309">
    <property type="entry name" value="HAD_PSP_eu"/>
    <property type="match status" value="1"/>
</dbReference>
<dbReference type="InterPro" id="IPR036412">
    <property type="entry name" value="HAD-like_sf"/>
</dbReference>
<evidence type="ECO:0000256" key="2">
    <source>
        <dbReference type="ARBA" id="ARBA00005135"/>
    </source>
</evidence>
<dbReference type="GO" id="GO:0006564">
    <property type="term" value="P:L-serine biosynthetic process"/>
    <property type="evidence" value="ECO:0007669"/>
    <property type="project" value="UniProtKB-KW"/>
</dbReference>
<dbReference type="Gene3D" id="1.10.150.210">
    <property type="entry name" value="Phosphoserine phosphatase, domain 2"/>
    <property type="match status" value="1"/>
</dbReference>
<evidence type="ECO:0000256" key="10">
    <source>
        <dbReference type="ARBA" id="ARBA00031693"/>
    </source>
</evidence>
<dbReference type="NCBIfam" id="TIGR00338">
    <property type="entry name" value="serB"/>
    <property type="match status" value="1"/>
</dbReference>
<dbReference type="PANTHER" id="PTHR43344:SF2">
    <property type="entry name" value="PHOSPHOSERINE PHOSPHATASE"/>
    <property type="match status" value="1"/>
</dbReference>
<dbReference type="EC" id="3.1.3.3" evidence="4"/>
<comment type="pathway">
    <text evidence="2">Amino-acid biosynthesis; L-serine biosynthesis; L-serine from 3-phospho-D-glycerate: step 3/3.</text>
</comment>